<dbReference type="CDD" id="cd00063">
    <property type="entry name" value="FN3"/>
    <property type="match status" value="3"/>
</dbReference>
<evidence type="ECO:0000313" key="5">
    <source>
        <dbReference type="Proteomes" id="UP000015101"/>
    </source>
</evidence>
<reference evidence="3 5" key="2">
    <citation type="journal article" date="2013" name="Nature">
        <title>Insights into bilaterian evolution from three spiralian genomes.</title>
        <authorList>
            <person name="Simakov O."/>
            <person name="Marletaz F."/>
            <person name="Cho S.J."/>
            <person name="Edsinger-Gonzales E."/>
            <person name="Havlak P."/>
            <person name="Hellsten U."/>
            <person name="Kuo D.H."/>
            <person name="Larsson T."/>
            <person name="Lv J."/>
            <person name="Arendt D."/>
            <person name="Savage R."/>
            <person name="Osoegawa K."/>
            <person name="de Jong P."/>
            <person name="Grimwood J."/>
            <person name="Chapman J.A."/>
            <person name="Shapiro H."/>
            <person name="Aerts A."/>
            <person name="Otillar R.P."/>
            <person name="Terry A.Y."/>
            <person name="Boore J.L."/>
            <person name="Grigoriev I.V."/>
            <person name="Lindberg D.R."/>
            <person name="Seaver E.C."/>
            <person name="Weisblat D.A."/>
            <person name="Putnam N.H."/>
            <person name="Rokhsar D.S."/>
        </authorList>
    </citation>
    <scope>NUCLEOTIDE SEQUENCE</scope>
</reference>
<dbReference type="SUPFAM" id="SSF49265">
    <property type="entry name" value="Fibronectin type III"/>
    <property type="match status" value="2"/>
</dbReference>
<evidence type="ECO:0000259" key="2">
    <source>
        <dbReference type="PROSITE" id="PS50853"/>
    </source>
</evidence>
<dbReference type="EMBL" id="AMQM01002593">
    <property type="status" value="NOT_ANNOTATED_CDS"/>
    <property type="molecule type" value="Genomic_DNA"/>
</dbReference>
<sequence>LKFADVPSSPLNLHVTNITDNSVTVSWLPPLYDGGAPLMGYLIETCFNGQSCWRKEISTDANTLEAEISNLKQGEFYFVHVYAFNNQGISRKACDLFEPIFCSKPKKPRNLKILNVEDGSVTVSWEKPKHDGGYPIKEYRVDVSTTTQPEWTTVALTDENPVTRITGMPVGDHCSLRVTAVNAFGVNSKPSVLHQPIKLFSDFFYIKLMINKFNFFLNFYLTVFPFPENLKAVLNYENRQTSLLWDSKILKMASLPYQVPNYIIETRNINDKHWNEKITVNMDDSGVELSEHDLPDSYRVRILILDDVESDHITLSWSPPLDTGNSKIKYYIIVMKENDETKFKKIGKVDGYANTFNYTKIKPGYLYSFRVYAENDLGISKEFSSFDGYVRIPKTEKTSNDFAEVCAIIYIKQIKLKIHVFVR</sequence>
<dbReference type="InterPro" id="IPR003961">
    <property type="entry name" value="FN3_dom"/>
</dbReference>
<dbReference type="InParanoid" id="T1G0K0"/>
<dbReference type="InterPro" id="IPR013783">
    <property type="entry name" value="Ig-like_fold"/>
</dbReference>
<dbReference type="EnsemblMetazoa" id="HelroT71352">
    <property type="protein sequence ID" value="HelroP71352"/>
    <property type="gene ID" value="HelroG71352"/>
</dbReference>
<dbReference type="KEGG" id="hro:HELRODRAFT_71352"/>
<dbReference type="PROSITE" id="PS50853">
    <property type="entry name" value="FN3"/>
    <property type="match status" value="3"/>
</dbReference>
<dbReference type="PANTHER" id="PTHR14340">
    <property type="entry name" value="MICROFIBRIL-ASSOCIATED GLYCOPROTEIN 3"/>
    <property type="match status" value="1"/>
</dbReference>
<dbReference type="PANTHER" id="PTHR14340:SF9">
    <property type="entry name" value="FIBRONECTIN TYPE-III DOMAIN-CONTAINING PROTEIN"/>
    <property type="match status" value="1"/>
</dbReference>
<dbReference type="EMBL" id="KB095812">
    <property type="protein sequence ID" value="ESO11840.1"/>
    <property type="molecule type" value="Genomic_DNA"/>
</dbReference>
<accession>T1G0K0</accession>
<keyword evidence="1" id="KW-0393">Immunoglobulin domain</keyword>
<dbReference type="Gene3D" id="2.60.40.10">
    <property type="entry name" value="Immunoglobulins"/>
    <property type="match status" value="3"/>
</dbReference>
<dbReference type="InterPro" id="IPR036116">
    <property type="entry name" value="FN3_sf"/>
</dbReference>
<gene>
    <name evidence="4" type="primary">20214598</name>
    <name evidence="3" type="ORF">HELRODRAFT_71352</name>
</gene>
<dbReference type="PRINTS" id="PR00014">
    <property type="entry name" value="FNTYPEIII"/>
</dbReference>
<dbReference type="GeneID" id="20214598"/>
<dbReference type="Pfam" id="PF00041">
    <property type="entry name" value="fn3"/>
    <property type="match status" value="3"/>
</dbReference>
<dbReference type="HOGENOM" id="CLU_649866_0_0_1"/>
<dbReference type="eggNOG" id="KOG0613">
    <property type="taxonomic scope" value="Eukaryota"/>
</dbReference>
<dbReference type="RefSeq" id="XP_009010328.1">
    <property type="nucleotide sequence ID" value="XM_009012080.1"/>
</dbReference>
<reference evidence="4" key="3">
    <citation type="submission" date="2015-06" db="UniProtKB">
        <authorList>
            <consortium name="EnsemblMetazoa"/>
        </authorList>
    </citation>
    <scope>IDENTIFICATION</scope>
</reference>
<dbReference type="SMART" id="SM00060">
    <property type="entry name" value="FN3"/>
    <property type="match status" value="3"/>
</dbReference>
<evidence type="ECO:0000256" key="1">
    <source>
        <dbReference type="ARBA" id="ARBA00023319"/>
    </source>
</evidence>
<dbReference type="Proteomes" id="UP000015101">
    <property type="component" value="Unassembled WGS sequence"/>
</dbReference>
<reference evidence="5" key="1">
    <citation type="submission" date="2012-12" db="EMBL/GenBank/DDBJ databases">
        <authorList>
            <person name="Hellsten U."/>
            <person name="Grimwood J."/>
            <person name="Chapman J.A."/>
            <person name="Shapiro H."/>
            <person name="Aerts A."/>
            <person name="Otillar R.P."/>
            <person name="Terry A.Y."/>
            <person name="Boore J.L."/>
            <person name="Simakov O."/>
            <person name="Marletaz F."/>
            <person name="Cho S.-J."/>
            <person name="Edsinger-Gonzales E."/>
            <person name="Havlak P."/>
            <person name="Kuo D.-H."/>
            <person name="Larsson T."/>
            <person name="Lv J."/>
            <person name="Arendt D."/>
            <person name="Savage R."/>
            <person name="Osoegawa K."/>
            <person name="de Jong P."/>
            <person name="Lindberg D.R."/>
            <person name="Seaver E.C."/>
            <person name="Weisblat D.A."/>
            <person name="Putnam N.H."/>
            <person name="Grigoriev I.V."/>
            <person name="Rokhsar D.S."/>
        </authorList>
    </citation>
    <scope>NUCLEOTIDE SEQUENCE</scope>
</reference>
<evidence type="ECO:0000313" key="4">
    <source>
        <dbReference type="EnsemblMetazoa" id="HelroP71352"/>
    </source>
</evidence>
<evidence type="ECO:0000313" key="3">
    <source>
        <dbReference type="EMBL" id="ESO11840.1"/>
    </source>
</evidence>
<keyword evidence="5" id="KW-1185">Reference proteome</keyword>
<dbReference type="OrthoDB" id="10052517at2759"/>
<feature type="domain" description="Fibronectin type-III" evidence="2">
    <location>
        <begin position="9"/>
        <end position="106"/>
    </location>
</feature>
<proteinExistence type="predicted"/>
<dbReference type="STRING" id="6412.T1G0K0"/>
<dbReference type="CTD" id="20214598"/>
<protein>
    <recommendedName>
        <fullName evidence="2">Fibronectin type-III domain-containing protein</fullName>
    </recommendedName>
</protein>
<dbReference type="AlphaFoldDB" id="T1G0K0"/>
<name>T1G0K0_HELRO</name>
<feature type="domain" description="Fibronectin type-III" evidence="2">
    <location>
        <begin position="299"/>
        <end position="395"/>
    </location>
</feature>
<organism evidence="4 5">
    <name type="scientific">Helobdella robusta</name>
    <name type="common">Californian leech</name>
    <dbReference type="NCBI Taxonomy" id="6412"/>
    <lineage>
        <taxon>Eukaryota</taxon>
        <taxon>Metazoa</taxon>
        <taxon>Spiralia</taxon>
        <taxon>Lophotrochozoa</taxon>
        <taxon>Annelida</taxon>
        <taxon>Clitellata</taxon>
        <taxon>Hirudinea</taxon>
        <taxon>Rhynchobdellida</taxon>
        <taxon>Glossiphoniidae</taxon>
        <taxon>Helobdella</taxon>
    </lineage>
</organism>
<feature type="domain" description="Fibronectin type-III" evidence="2">
    <location>
        <begin position="107"/>
        <end position="202"/>
    </location>
</feature>